<comment type="subcellular location">
    <subcellularLocation>
        <location evidence="1">Periplasm</location>
    </subcellularLocation>
</comment>
<evidence type="ECO:0000256" key="3">
    <source>
        <dbReference type="ARBA" id="ARBA00022448"/>
    </source>
</evidence>
<dbReference type="Gene3D" id="3.90.76.10">
    <property type="entry name" value="Dipeptide-binding Protein, Domain 1"/>
    <property type="match status" value="1"/>
</dbReference>
<dbReference type="GO" id="GO:0043190">
    <property type="term" value="C:ATP-binding cassette (ABC) transporter complex"/>
    <property type="evidence" value="ECO:0007669"/>
    <property type="project" value="InterPro"/>
</dbReference>
<dbReference type="Proteomes" id="UP000064921">
    <property type="component" value="Chromosome"/>
</dbReference>
<dbReference type="InterPro" id="IPR000914">
    <property type="entry name" value="SBP_5_dom"/>
</dbReference>
<dbReference type="eggNOG" id="COG0747">
    <property type="taxonomic scope" value="Bacteria"/>
</dbReference>
<dbReference type="PANTHER" id="PTHR30290:SF9">
    <property type="entry name" value="OLIGOPEPTIDE-BINDING PROTEIN APPA"/>
    <property type="match status" value="1"/>
</dbReference>
<protein>
    <submittedName>
        <fullName evidence="7">ABC transporter substrate-binding protein</fullName>
    </submittedName>
</protein>
<keyword evidence="8" id="KW-1185">Reference proteome</keyword>
<evidence type="ECO:0000256" key="4">
    <source>
        <dbReference type="ARBA" id="ARBA00022729"/>
    </source>
</evidence>
<evidence type="ECO:0000313" key="7">
    <source>
        <dbReference type="EMBL" id="ALV28828.1"/>
    </source>
</evidence>
<evidence type="ECO:0000313" key="8">
    <source>
        <dbReference type="Proteomes" id="UP000064921"/>
    </source>
</evidence>
<accession>A0A0U3PMW0</accession>
<dbReference type="AlphaFoldDB" id="A0A0U3PMW0"/>
<dbReference type="GO" id="GO:1904680">
    <property type="term" value="F:peptide transmembrane transporter activity"/>
    <property type="evidence" value="ECO:0007669"/>
    <property type="project" value="TreeGrafter"/>
</dbReference>
<dbReference type="GO" id="GO:0030288">
    <property type="term" value="C:outer membrane-bounded periplasmic space"/>
    <property type="evidence" value="ECO:0007669"/>
    <property type="project" value="UniProtKB-ARBA"/>
</dbReference>
<organism evidence="7 8">
    <name type="scientific">Pannonibacter phragmitetus</name>
    <dbReference type="NCBI Taxonomy" id="121719"/>
    <lineage>
        <taxon>Bacteria</taxon>
        <taxon>Pseudomonadati</taxon>
        <taxon>Pseudomonadota</taxon>
        <taxon>Alphaproteobacteria</taxon>
        <taxon>Hyphomicrobiales</taxon>
        <taxon>Stappiaceae</taxon>
        <taxon>Pannonibacter</taxon>
    </lineage>
</organism>
<dbReference type="KEGG" id="pphr:APZ00_18690"/>
<dbReference type="RefSeq" id="WP_058899825.1">
    <property type="nucleotide sequence ID" value="NZ_CP013068.1"/>
</dbReference>
<proteinExistence type="inferred from homology"/>
<dbReference type="InterPro" id="IPR039424">
    <property type="entry name" value="SBP_5"/>
</dbReference>
<dbReference type="PROSITE" id="PS01040">
    <property type="entry name" value="SBP_BACTERIAL_5"/>
    <property type="match status" value="1"/>
</dbReference>
<dbReference type="InterPro" id="IPR023765">
    <property type="entry name" value="SBP_5_CS"/>
</dbReference>
<sequence length="504" mass="55817">MKLLTTAAAAILPACLLTTSALAGKADDTLNIAFTKEVEHIDPYFNTAREGLLLATAIWDELVYRDQETGEYKGVLATSWSWVDDKTLELKLREGVKFHNGEDFDADDVVYTLNYTVDPKNGIKATAKTSWIDHAEKVDQYTVRIHTKGPFPAALEYLANGVIIHPNEYYAAVGPDGVATKPVGTGPYKVESLDPGKHYVLKRFDDYVETAKPKASIGTVDIRTVPDTNTQMAELFSGSVDLVWGVPADQAEKMATLEQFQIINAPTMRIGYLSMDAAGRSSPDTPMKDVRVRQALYHAINRQGIVDALLKGSSQVVDSACSPVQFGCDQDLPTYAYDQEKARALLAEAGYPNGFEMDLYAYRDRPLAEAMIGMLAGVGIRANLNYLQYSALREKRLKGEVAISFQTWGSNSIADVSAIASQFFKMQGEDDARDADLQAILDKGDFSVNDDERKAAYKEALTYIVDKAYWVPLWTYSSNYVMGQDVSFTPTPDELVRFNEISWK</sequence>
<comment type="similarity">
    <text evidence="2">Belongs to the bacterial solute-binding protein 5 family.</text>
</comment>
<dbReference type="STRING" id="121719.APZ00_18690"/>
<dbReference type="GO" id="GO:0015833">
    <property type="term" value="P:peptide transport"/>
    <property type="evidence" value="ECO:0007669"/>
    <property type="project" value="TreeGrafter"/>
</dbReference>
<dbReference type="InterPro" id="IPR030678">
    <property type="entry name" value="Peptide/Ni-bd"/>
</dbReference>
<evidence type="ECO:0000256" key="1">
    <source>
        <dbReference type="ARBA" id="ARBA00004418"/>
    </source>
</evidence>
<name>A0A0U3PMW0_9HYPH</name>
<keyword evidence="4 5" id="KW-0732">Signal</keyword>
<dbReference type="EMBL" id="CP013068">
    <property type="protein sequence ID" value="ALV28828.1"/>
    <property type="molecule type" value="Genomic_DNA"/>
</dbReference>
<evidence type="ECO:0000256" key="5">
    <source>
        <dbReference type="SAM" id="SignalP"/>
    </source>
</evidence>
<evidence type="ECO:0000256" key="2">
    <source>
        <dbReference type="ARBA" id="ARBA00005695"/>
    </source>
</evidence>
<reference evidence="7 8" key="1">
    <citation type="submission" date="2015-10" db="EMBL/GenBank/DDBJ databases">
        <title>The world's first case of liver abscess caused by Pannonibacter phragmitetus.</title>
        <authorList>
            <person name="Ming D."/>
            <person name="Wang M."/>
            <person name="Zhou Y."/>
            <person name="Jiang T."/>
            <person name="Hu S."/>
        </authorList>
    </citation>
    <scope>NUCLEOTIDE SEQUENCE [LARGE SCALE GENOMIC DNA]</scope>
    <source>
        <strain evidence="7 8">31801</strain>
    </source>
</reference>
<feature type="domain" description="Solute-binding protein family 5" evidence="6">
    <location>
        <begin position="72"/>
        <end position="424"/>
    </location>
</feature>
<dbReference type="Gene3D" id="3.10.105.10">
    <property type="entry name" value="Dipeptide-binding Protein, Domain 3"/>
    <property type="match status" value="1"/>
</dbReference>
<feature type="signal peptide" evidence="5">
    <location>
        <begin position="1"/>
        <end position="23"/>
    </location>
</feature>
<evidence type="ECO:0000259" key="6">
    <source>
        <dbReference type="Pfam" id="PF00496"/>
    </source>
</evidence>
<dbReference type="PANTHER" id="PTHR30290">
    <property type="entry name" value="PERIPLASMIC BINDING COMPONENT OF ABC TRANSPORTER"/>
    <property type="match status" value="1"/>
</dbReference>
<feature type="chain" id="PRO_5006843094" evidence="5">
    <location>
        <begin position="24"/>
        <end position="504"/>
    </location>
</feature>
<gene>
    <name evidence="7" type="ORF">APZ00_18690</name>
</gene>
<dbReference type="Pfam" id="PF00496">
    <property type="entry name" value="SBP_bac_5"/>
    <property type="match status" value="1"/>
</dbReference>
<dbReference type="CDD" id="cd08515">
    <property type="entry name" value="PBP2_NikA_DppA_OppA_like_10"/>
    <property type="match status" value="1"/>
</dbReference>
<keyword evidence="3" id="KW-0813">Transport</keyword>
<dbReference type="SUPFAM" id="SSF53850">
    <property type="entry name" value="Periplasmic binding protein-like II"/>
    <property type="match status" value="1"/>
</dbReference>
<dbReference type="PIRSF" id="PIRSF002741">
    <property type="entry name" value="MppA"/>
    <property type="match status" value="1"/>
</dbReference>
<dbReference type="Gene3D" id="3.40.190.10">
    <property type="entry name" value="Periplasmic binding protein-like II"/>
    <property type="match status" value="1"/>
</dbReference>